<accession>A0A811RLK5</accession>
<dbReference type="AlphaFoldDB" id="A0A811RLK5"/>
<proteinExistence type="predicted"/>
<keyword evidence="2" id="KW-1185">Reference proteome</keyword>
<comment type="caution">
    <text evidence="1">The sequence shown here is derived from an EMBL/GenBank/DDBJ whole genome shotgun (WGS) entry which is preliminary data.</text>
</comment>
<gene>
    <name evidence="1" type="ORF">NCGR_LOCUS53974</name>
</gene>
<protein>
    <submittedName>
        <fullName evidence="1">Uncharacterized protein</fullName>
    </submittedName>
</protein>
<name>A0A811RLK5_9POAL</name>
<evidence type="ECO:0000313" key="2">
    <source>
        <dbReference type="Proteomes" id="UP000604825"/>
    </source>
</evidence>
<dbReference type="EMBL" id="CAJGYO010000015">
    <property type="protein sequence ID" value="CAD6270682.1"/>
    <property type="molecule type" value="Genomic_DNA"/>
</dbReference>
<reference evidence="1" key="1">
    <citation type="submission" date="2020-10" db="EMBL/GenBank/DDBJ databases">
        <authorList>
            <person name="Han B."/>
            <person name="Lu T."/>
            <person name="Zhao Q."/>
            <person name="Huang X."/>
            <person name="Zhao Y."/>
        </authorList>
    </citation>
    <scope>NUCLEOTIDE SEQUENCE</scope>
</reference>
<dbReference type="Proteomes" id="UP000604825">
    <property type="component" value="Unassembled WGS sequence"/>
</dbReference>
<organism evidence="1 2">
    <name type="scientific">Miscanthus lutarioriparius</name>
    <dbReference type="NCBI Taxonomy" id="422564"/>
    <lineage>
        <taxon>Eukaryota</taxon>
        <taxon>Viridiplantae</taxon>
        <taxon>Streptophyta</taxon>
        <taxon>Embryophyta</taxon>
        <taxon>Tracheophyta</taxon>
        <taxon>Spermatophyta</taxon>
        <taxon>Magnoliopsida</taxon>
        <taxon>Liliopsida</taxon>
        <taxon>Poales</taxon>
        <taxon>Poaceae</taxon>
        <taxon>PACMAD clade</taxon>
        <taxon>Panicoideae</taxon>
        <taxon>Andropogonodae</taxon>
        <taxon>Andropogoneae</taxon>
        <taxon>Saccharinae</taxon>
        <taxon>Miscanthus</taxon>
    </lineage>
</organism>
<evidence type="ECO:0000313" key="1">
    <source>
        <dbReference type="EMBL" id="CAD6270682.1"/>
    </source>
</evidence>
<sequence length="153" mass="17662">MWHTTPFLNELEALYVDLNQNMGCFRSAGGIGAATPAHFGPSSYHFGFKRDNRDNVINIPEKKSSNVGEYMACLSESIAARSTSRDQERTREQAEVDEAMQILREDVVPYISDMFFEALELFKNSVSRREFKNLLNTEEHLAWLTWHLNRNNK</sequence>